<proteinExistence type="predicted"/>
<accession>A0AA36GGN8</accession>
<dbReference type="AlphaFoldDB" id="A0AA36GGN8"/>
<evidence type="ECO:0000313" key="1">
    <source>
        <dbReference type="EMBL" id="CAJ0587540.1"/>
    </source>
</evidence>
<name>A0AA36GGN8_9BILA</name>
<comment type="caution">
    <text evidence="1">The sequence shown here is derived from an EMBL/GenBank/DDBJ whole genome shotgun (WGS) entry which is preliminary data.</text>
</comment>
<evidence type="ECO:0000313" key="2">
    <source>
        <dbReference type="Proteomes" id="UP001177023"/>
    </source>
</evidence>
<keyword evidence="2" id="KW-1185">Reference proteome</keyword>
<feature type="non-terminal residue" evidence="1">
    <location>
        <position position="1"/>
    </location>
</feature>
<protein>
    <submittedName>
        <fullName evidence="1">Uncharacterized protein</fullName>
    </submittedName>
</protein>
<gene>
    <name evidence="1" type="ORF">MSPICULIGERA_LOCUS25501</name>
</gene>
<organism evidence="1 2">
    <name type="scientific">Mesorhabditis spiculigera</name>
    <dbReference type="NCBI Taxonomy" id="96644"/>
    <lineage>
        <taxon>Eukaryota</taxon>
        <taxon>Metazoa</taxon>
        <taxon>Ecdysozoa</taxon>
        <taxon>Nematoda</taxon>
        <taxon>Chromadorea</taxon>
        <taxon>Rhabditida</taxon>
        <taxon>Rhabditina</taxon>
        <taxon>Rhabditomorpha</taxon>
        <taxon>Rhabditoidea</taxon>
        <taxon>Rhabditidae</taxon>
        <taxon>Mesorhabditinae</taxon>
        <taxon>Mesorhabditis</taxon>
    </lineage>
</organism>
<dbReference type="EMBL" id="CATQJA010002710">
    <property type="protein sequence ID" value="CAJ0587540.1"/>
    <property type="molecule type" value="Genomic_DNA"/>
</dbReference>
<dbReference type="Proteomes" id="UP001177023">
    <property type="component" value="Unassembled WGS sequence"/>
</dbReference>
<sequence length="192" mass="21356">MNALLCLRKTSAPGPSAPGLQRQNRKTSLVRTVHDVFRSIVSTQPPMPCRVAVTDLNETTTLQIRFTAFQGCHRYARFRLGNGSQAYVEVLFSLADGATTVLSADGRHLEGSTLQAHLRPNSPQLIDFAQRANFVNIYLDESLLCRLRLDLKGLALSCLNVYGDVNVDEVSTVTNQREQMQALFRSGRKTFD</sequence>
<reference evidence="1" key="1">
    <citation type="submission" date="2023-06" db="EMBL/GenBank/DDBJ databases">
        <authorList>
            <person name="Delattre M."/>
        </authorList>
    </citation>
    <scope>NUCLEOTIDE SEQUENCE</scope>
    <source>
        <strain evidence="1">AF72</strain>
    </source>
</reference>